<evidence type="ECO:0000313" key="2">
    <source>
        <dbReference type="Proteomes" id="UP000276133"/>
    </source>
</evidence>
<protein>
    <submittedName>
        <fullName evidence="1">Uncharacterized protein</fullName>
    </submittedName>
</protein>
<proteinExistence type="predicted"/>
<keyword evidence="2" id="KW-1185">Reference proteome</keyword>
<evidence type="ECO:0000313" key="1">
    <source>
        <dbReference type="EMBL" id="RNA24242.1"/>
    </source>
</evidence>
<accession>A0A3M7RL13</accession>
<gene>
    <name evidence="1" type="ORF">BpHYR1_038609</name>
</gene>
<sequence length="94" mass="11069">MYALKSRILKINAALGGKALRLNYKMYPIIFKAEIRLWKNHLTLINLESWIDYNKSKAEHYLDTDNHFSFRITIISSVGQNLGLDFYFNDLDLK</sequence>
<name>A0A3M7RL13_BRAPC</name>
<comment type="caution">
    <text evidence="1">The sequence shown here is derived from an EMBL/GenBank/DDBJ whole genome shotgun (WGS) entry which is preliminary data.</text>
</comment>
<reference evidence="1 2" key="1">
    <citation type="journal article" date="2018" name="Sci. Rep.">
        <title>Genomic signatures of local adaptation to the degree of environmental predictability in rotifers.</title>
        <authorList>
            <person name="Franch-Gras L."/>
            <person name="Hahn C."/>
            <person name="Garcia-Roger E.M."/>
            <person name="Carmona M.J."/>
            <person name="Serra M."/>
            <person name="Gomez A."/>
        </authorList>
    </citation>
    <scope>NUCLEOTIDE SEQUENCE [LARGE SCALE GENOMIC DNA]</scope>
    <source>
        <strain evidence="1">HYR1</strain>
    </source>
</reference>
<organism evidence="1 2">
    <name type="scientific">Brachionus plicatilis</name>
    <name type="common">Marine rotifer</name>
    <name type="synonym">Brachionus muelleri</name>
    <dbReference type="NCBI Taxonomy" id="10195"/>
    <lineage>
        <taxon>Eukaryota</taxon>
        <taxon>Metazoa</taxon>
        <taxon>Spiralia</taxon>
        <taxon>Gnathifera</taxon>
        <taxon>Rotifera</taxon>
        <taxon>Eurotatoria</taxon>
        <taxon>Monogononta</taxon>
        <taxon>Pseudotrocha</taxon>
        <taxon>Ploima</taxon>
        <taxon>Brachionidae</taxon>
        <taxon>Brachionus</taxon>
    </lineage>
</organism>
<dbReference type="Proteomes" id="UP000276133">
    <property type="component" value="Unassembled WGS sequence"/>
</dbReference>
<dbReference type="EMBL" id="REGN01003152">
    <property type="protein sequence ID" value="RNA24242.1"/>
    <property type="molecule type" value="Genomic_DNA"/>
</dbReference>
<dbReference type="AlphaFoldDB" id="A0A3M7RL13"/>